<accession>A0ACD5TZI2</accession>
<protein>
    <submittedName>
        <fullName evidence="1">Uncharacterized protein</fullName>
    </submittedName>
</protein>
<reference evidence="1" key="2">
    <citation type="submission" date="2025-09" db="UniProtKB">
        <authorList>
            <consortium name="EnsemblPlants"/>
        </authorList>
    </citation>
    <scope>IDENTIFICATION</scope>
</reference>
<dbReference type="Proteomes" id="UP001732700">
    <property type="component" value="Chromosome 1D"/>
</dbReference>
<dbReference type="EnsemblPlants" id="AVESA.00010b.r2.1DG0154270.1">
    <property type="protein sequence ID" value="AVESA.00010b.r2.1DG0154270.1.CDS.1"/>
    <property type="gene ID" value="AVESA.00010b.r2.1DG0154270"/>
</dbReference>
<organism evidence="1 2">
    <name type="scientific">Avena sativa</name>
    <name type="common">Oat</name>
    <dbReference type="NCBI Taxonomy" id="4498"/>
    <lineage>
        <taxon>Eukaryota</taxon>
        <taxon>Viridiplantae</taxon>
        <taxon>Streptophyta</taxon>
        <taxon>Embryophyta</taxon>
        <taxon>Tracheophyta</taxon>
        <taxon>Spermatophyta</taxon>
        <taxon>Magnoliopsida</taxon>
        <taxon>Liliopsida</taxon>
        <taxon>Poales</taxon>
        <taxon>Poaceae</taxon>
        <taxon>BOP clade</taxon>
        <taxon>Pooideae</taxon>
        <taxon>Poodae</taxon>
        <taxon>Poeae</taxon>
        <taxon>Poeae Chloroplast Group 1 (Aveneae type)</taxon>
        <taxon>Aveninae</taxon>
        <taxon>Avena</taxon>
    </lineage>
</organism>
<name>A0ACD5TZI2_AVESA</name>
<evidence type="ECO:0000313" key="1">
    <source>
        <dbReference type="EnsemblPlants" id="AVESA.00010b.r2.1DG0154270.1.CDS.1"/>
    </source>
</evidence>
<evidence type="ECO:0000313" key="2">
    <source>
        <dbReference type="Proteomes" id="UP001732700"/>
    </source>
</evidence>
<sequence length="249" mass="26494">MADESDGAAMNNLGEDPEEEEEEEDGFTFAAATGLPVGGAFGDGHAIGRVYPVFGRPRSPPLQLDEEEDAGSATVRVPLRQLLLAERGSSSSPSGHQPDDEDGDDGELDGVPAETYCLWSPGTSPSPSSNSSSPSQCPKSGSTGSVLRWRQRLQVGRSHSDGKEKFVFLQQQDTPVPPRSSSPSPGSTRTGRTGESPRGAGVRGWSYYGRGRGRGRSSSPTTTTFLPYKQDLVGFFANAGALRRSYHPF</sequence>
<proteinExistence type="predicted"/>
<reference evidence="1" key="1">
    <citation type="submission" date="2021-05" db="EMBL/GenBank/DDBJ databases">
        <authorList>
            <person name="Scholz U."/>
            <person name="Mascher M."/>
            <person name="Fiebig A."/>
        </authorList>
    </citation>
    <scope>NUCLEOTIDE SEQUENCE [LARGE SCALE GENOMIC DNA]</scope>
</reference>
<keyword evidence="2" id="KW-1185">Reference proteome</keyword>